<dbReference type="GO" id="GO:0032259">
    <property type="term" value="P:methylation"/>
    <property type="evidence" value="ECO:0007669"/>
    <property type="project" value="UniProtKB-KW"/>
</dbReference>
<organism evidence="5 6">
    <name type="scientific">Candidatus Nitrosymbiomonas proteolyticus</name>
    <dbReference type="NCBI Taxonomy" id="2608984"/>
    <lineage>
        <taxon>Bacteria</taxon>
        <taxon>Bacillati</taxon>
        <taxon>Armatimonadota</taxon>
        <taxon>Armatimonadota incertae sedis</taxon>
        <taxon>Candidatus Nitrosymbiomonas</taxon>
    </lineage>
</organism>
<dbReference type="KEGG" id="npy:NPRO_21310"/>
<dbReference type="PANTHER" id="PTHR43464">
    <property type="entry name" value="METHYLTRANSFERASE"/>
    <property type="match status" value="1"/>
</dbReference>
<accession>A0A809S666</accession>
<dbReference type="Proteomes" id="UP000662873">
    <property type="component" value="Chromosome"/>
</dbReference>
<dbReference type="InterPro" id="IPR013216">
    <property type="entry name" value="Methyltransf_11"/>
</dbReference>
<dbReference type="GO" id="GO:0008757">
    <property type="term" value="F:S-adenosylmethionine-dependent methyltransferase activity"/>
    <property type="evidence" value="ECO:0007669"/>
    <property type="project" value="InterPro"/>
</dbReference>
<evidence type="ECO:0000256" key="2">
    <source>
        <dbReference type="ARBA" id="ARBA00022679"/>
    </source>
</evidence>
<evidence type="ECO:0000256" key="3">
    <source>
        <dbReference type="ARBA" id="ARBA00022691"/>
    </source>
</evidence>
<evidence type="ECO:0000259" key="4">
    <source>
        <dbReference type="Pfam" id="PF08241"/>
    </source>
</evidence>
<proteinExistence type="predicted"/>
<evidence type="ECO:0000313" key="5">
    <source>
        <dbReference type="EMBL" id="BBO24536.1"/>
    </source>
</evidence>
<name>A0A809S666_9BACT</name>
<dbReference type="AlphaFoldDB" id="A0A809S666"/>
<dbReference type="Pfam" id="PF08241">
    <property type="entry name" value="Methyltransf_11"/>
    <property type="match status" value="1"/>
</dbReference>
<keyword evidence="3" id="KW-0949">S-adenosyl-L-methionine</keyword>
<feature type="domain" description="Methyltransferase type 11" evidence="4">
    <location>
        <begin position="45"/>
        <end position="135"/>
    </location>
</feature>
<dbReference type="Gene3D" id="3.40.50.150">
    <property type="entry name" value="Vaccinia Virus protein VP39"/>
    <property type="match status" value="1"/>
</dbReference>
<protein>
    <submittedName>
        <fullName evidence="5">Methylase</fullName>
    </submittedName>
</protein>
<evidence type="ECO:0000313" key="6">
    <source>
        <dbReference type="Proteomes" id="UP000662873"/>
    </source>
</evidence>
<sequence>MKEGGWIESADAWQKFVDEGDSNRTHLLDEVMLRLCGDVNRVVILDVGCGEGRFGKMLAELGASVVGIDPVRALLASAKEKGLSRLARSRGERLPFSNGAFDKVVSYVTFVDIEGFEEAVAEIARVLRPGGRCVVSNVTPISTCSSGWVKDSEGRKLHWPVHRYFEYPGGVQSWRGITVMQHHRTLERFFGAFLRSGFLLREYLEPIPTPAALEADPGMADLSIAPLFHAMLWERSSF</sequence>
<keyword evidence="2" id="KW-0808">Transferase</keyword>
<dbReference type="CDD" id="cd02440">
    <property type="entry name" value="AdoMet_MTases"/>
    <property type="match status" value="1"/>
</dbReference>
<dbReference type="InterPro" id="IPR029063">
    <property type="entry name" value="SAM-dependent_MTases_sf"/>
</dbReference>
<keyword evidence="1 5" id="KW-0489">Methyltransferase</keyword>
<dbReference type="PANTHER" id="PTHR43464:SF19">
    <property type="entry name" value="UBIQUINONE BIOSYNTHESIS O-METHYLTRANSFERASE, MITOCHONDRIAL"/>
    <property type="match status" value="1"/>
</dbReference>
<gene>
    <name evidence="5" type="ORF">NPRO_21310</name>
</gene>
<evidence type="ECO:0000256" key="1">
    <source>
        <dbReference type="ARBA" id="ARBA00022603"/>
    </source>
</evidence>
<dbReference type="EMBL" id="AP021858">
    <property type="protein sequence ID" value="BBO24536.1"/>
    <property type="molecule type" value="Genomic_DNA"/>
</dbReference>
<dbReference type="SUPFAM" id="SSF53335">
    <property type="entry name" value="S-adenosyl-L-methionine-dependent methyltransferases"/>
    <property type="match status" value="1"/>
</dbReference>
<reference evidence="5" key="1">
    <citation type="journal article" name="DNA Res.">
        <title>The physiological potential of anammox bacteria as revealed by their core genome structure.</title>
        <authorList>
            <person name="Okubo T."/>
            <person name="Toyoda A."/>
            <person name="Fukuhara K."/>
            <person name="Uchiyama I."/>
            <person name="Harigaya Y."/>
            <person name="Kuroiwa M."/>
            <person name="Suzuki T."/>
            <person name="Murakami Y."/>
            <person name="Suwa Y."/>
            <person name="Takami H."/>
        </authorList>
    </citation>
    <scope>NUCLEOTIDE SEQUENCE</scope>
    <source>
        <strain evidence="5">317325-2</strain>
    </source>
</reference>